<keyword evidence="3" id="KW-1185">Reference proteome</keyword>
<proteinExistence type="predicted"/>
<comment type="caution">
    <text evidence="2">The sequence shown here is derived from an EMBL/GenBank/DDBJ whole genome shotgun (WGS) entry which is preliminary data.</text>
</comment>
<feature type="compositionally biased region" description="Basic and acidic residues" evidence="1">
    <location>
        <begin position="201"/>
        <end position="210"/>
    </location>
</feature>
<dbReference type="Proteomes" id="UP000051950">
    <property type="component" value="Unassembled WGS sequence"/>
</dbReference>
<sequence>MRNSAWYHKLWRNKFDSLPIQDAADASWAGMHKLLNEQMPISTIGGHGPNLSTGAKLFKIIGYTLSVAATVSTVGYFTVLKSKNKQKEIEKKVKPAILDSIAVDSSKVINYSNLGDTTIITDSIDQNGNAIDNVVVQNRGVNNDSAEAVKRVNDNENVISSVAKPNAVSPIKNKHDGIQRHYNFGRFENSSSRSSKPGSKGNDHETKGRNVDSSFMNRQNLLLIPNSYQETNEFFKQGASPVSILNQRAVLQTYAPAYSGGASSINNNRRGSNNKADRTTVGKVLKVKNVRSPKIKTAKIKQESEIILPTYSYGVTTGMNVQKGNSSFYAGIWGAYSLSKKWQLSVGVNVNSYQKIAGEFTHPSYYRPDSLPPFKIAATRKVITVDIPLTATYRLSKHISVKAGPVISFVGKQSEMITRLNPIADPRDTLYHSRQIDSTLVNTVSNKVNIGFTGGISIHIKQFDINGSYQWLTPYKVSNSLGSFKQTNQAFRIGIGYRFK</sequence>
<protein>
    <recommendedName>
        <fullName evidence="4">Outer membrane protein beta-barrel domain-containing protein</fullName>
    </recommendedName>
</protein>
<organism evidence="2 3">
    <name type="scientific">Pedobacter ginsenosidimutans</name>
    <dbReference type="NCBI Taxonomy" id="687842"/>
    <lineage>
        <taxon>Bacteria</taxon>
        <taxon>Pseudomonadati</taxon>
        <taxon>Bacteroidota</taxon>
        <taxon>Sphingobacteriia</taxon>
        <taxon>Sphingobacteriales</taxon>
        <taxon>Sphingobacteriaceae</taxon>
        <taxon>Pedobacter</taxon>
    </lineage>
</organism>
<evidence type="ECO:0000256" key="1">
    <source>
        <dbReference type="SAM" id="MobiDB-lite"/>
    </source>
</evidence>
<feature type="region of interest" description="Disordered" evidence="1">
    <location>
        <begin position="185"/>
        <end position="214"/>
    </location>
</feature>
<accession>A0A0T5VLQ3</accession>
<dbReference type="OrthoDB" id="794435at2"/>
<feature type="compositionally biased region" description="Low complexity" evidence="1">
    <location>
        <begin position="190"/>
        <end position="200"/>
    </location>
</feature>
<dbReference type="STRING" id="687842.ASU31_18095"/>
<evidence type="ECO:0000313" key="3">
    <source>
        <dbReference type="Proteomes" id="UP000051950"/>
    </source>
</evidence>
<dbReference type="RefSeq" id="WP_057933676.1">
    <property type="nucleotide sequence ID" value="NZ_LMZQ01000014.1"/>
</dbReference>
<gene>
    <name evidence="2" type="ORF">ASU31_18095</name>
</gene>
<evidence type="ECO:0000313" key="2">
    <source>
        <dbReference type="EMBL" id="KRT14812.1"/>
    </source>
</evidence>
<dbReference type="EMBL" id="LMZQ01000014">
    <property type="protein sequence ID" value="KRT14812.1"/>
    <property type="molecule type" value="Genomic_DNA"/>
</dbReference>
<name>A0A0T5VLQ3_9SPHI</name>
<evidence type="ECO:0008006" key="4">
    <source>
        <dbReference type="Google" id="ProtNLM"/>
    </source>
</evidence>
<dbReference type="AlphaFoldDB" id="A0A0T5VLQ3"/>
<reference evidence="2 3" key="1">
    <citation type="submission" date="2015-11" db="EMBL/GenBank/DDBJ databases">
        <title>Sequence of Pedobacter ginsenosidimutans.</title>
        <authorList>
            <person name="Carson E."/>
            <person name="Keyser V."/>
            <person name="Newman J."/>
            <person name="Miller J."/>
        </authorList>
    </citation>
    <scope>NUCLEOTIDE SEQUENCE [LARGE SCALE GENOMIC DNA]</scope>
    <source>
        <strain evidence="2 3">KACC 14530</strain>
    </source>
</reference>